<comment type="subcellular location">
    <subcellularLocation>
        <location evidence="1 9">Nucleus</location>
        <location evidence="1 9">Nuclear pore complex</location>
    </subcellularLocation>
</comment>
<keyword evidence="4 9" id="KW-0509">mRNA transport</keyword>
<protein>
    <recommendedName>
        <fullName evidence="9">Nuclear pore complex protein Nup85</fullName>
    </recommendedName>
</protein>
<dbReference type="PANTHER" id="PTHR13373">
    <property type="entry name" value="FROUNT PROTEIN-RELATED"/>
    <property type="match status" value="1"/>
</dbReference>
<dbReference type="PANTHER" id="PTHR13373:SF21">
    <property type="entry name" value="NUCLEAR PORE COMPLEX PROTEIN NUP85"/>
    <property type="match status" value="1"/>
</dbReference>
<evidence type="ECO:0000256" key="9">
    <source>
        <dbReference type="RuleBase" id="RU365073"/>
    </source>
</evidence>
<comment type="subunit">
    <text evidence="9">Component of the nuclear pore complex (NPC).</text>
</comment>
<sequence length="1038" mass="113174">MFRVPDSDDSIAPSTPDRSRKSFAGPSTTPAGPPPGQSFFGPTSTPAGAPPSFSLFGDAKPNFDPKPYNFNNSLFASSPPKNDVLEGNGQGHYRTSSDGRPGSQRGRAPSSEFGRFPLHPSAPTQDEDMGKDGEGEEDEEMDGSAGDEQPLAQRHTRLRDSFSQSLVSRSSVGEGYAPEQFGPTKVVRSGAKLQRYDLLNLAKGLAPNTDRAITLESDDIILKTERILENLHARLEGNAPAPKNEALGDAVQELLAVWRTSSSKKLSLATTLSELLLGIHHRGPFGPENGDLSASRAFMHPGSEPSRPIPKVLLDWLNTHRPADEETDEVLQEDGGYSKHALFWDVVQTTALRGQFTTTMRLLNGANFAVAHTAEEDEEMTGYHGPKLKYATQAASEAVILLRQCPGLNDDWDVKGHDWSIFRQRAQQAKRDLEEFAEGDSQSRFTMSQSLSGSHFGLSQSRANFSLSTHSRKVECKVPWSVYEQLLQLYNVLSGDENEILKWSQTWIEATLCLTIWWNGEEYEPSQGSLVTSRLSLTRSNRPQDTSFEAYAGRLSACLASILDSDDEDLSLSITSAFDVALACVVDDNVEGALHILRKQSLTAAAAVAEVASAGGWLKHDGVFGQLDQSDLLLLSYNQSSRTGLSKDELLAAYADQLAFKNELSSQDGSPARAGWELAIVILGRLDDTGLANERIQRILDELPLTSAEQVDKVTQLCHSMSLSDQALRISLKYADYLQANTQNYGDAILYYARAHAAPKIQEVLRALVAHCLIKSIAYPPLSELDASLKKLVTFPKKTLTELAALDSEAAELLSNSLSGYATIRKFYDLRDEEVLLKEGDKPAHRPLARKRTAANALIVIIASASSSIRGGLYDPEVETVVQVDVLLSLLGEALVFINQPKRTLTLRNLYDLLAAVEDFSTAPSMIQAQCEEALRTTLAAAHENSPRSSLNKSTSNLTTASSQYSLIGSMDLGSVEGVSTDSSTVLVKGSGVDDVKRAWDWRKGFPRGAKGEDVIRILRLGIAKELGRAFAEGEFKP</sequence>
<feature type="compositionally biased region" description="Polar residues" evidence="10">
    <location>
        <begin position="69"/>
        <end position="80"/>
    </location>
</feature>
<proteinExistence type="inferred from homology"/>
<keyword evidence="12" id="KW-1185">Reference proteome</keyword>
<keyword evidence="5 9" id="KW-0653">Protein transport</keyword>
<dbReference type="GO" id="GO:0017056">
    <property type="term" value="F:structural constituent of nuclear pore"/>
    <property type="evidence" value="ECO:0007669"/>
    <property type="project" value="TreeGrafter"/>
</dbReference>
<comment type="similarity">
    <text evidence="2 9">Belongs to the nucleoporin Nup85 family.</text>
</comment>
<keyword evidence="3 9" id="KW-0813">Transport</keyword>
<evidence type="ECO:0000256" key="5">
    <source>
        <dbReference type="ARBA" id="ARBA00022927"/>
    </source>
</evidence>
<dbReference type="EMBL" id="ML976743">
    <property type="protein sequence ID" value="KAF1966631.1"/>
    <property type="molecule type" value="Genomic_DNA"/>
</dbReference>
<keyword evidence="9" id="KW-0472">Membrane</keyword>
<dbReference type="InterPro" id="IPR011502">
    <property type="entry name" value="Nucleoporin_Nup85"/>
</dbReference>
<comment type="function">
    <text evidence="9">Functions as a component of the nuclear pore complex (NPC).</text>
</comment>
<evidence type="ECO:0000256" key="2">
    <source>
        <dbReference type="ARBA" id="ARBA00005573"/>
    </source>
</evidence>
<evidence type="ECO:0000256" key="1">
    <source>
        <dbReference type="ARBA" id="ARBA00004567"/>
    </source>
</evidence>
<feature type="compositionally biased region" description="Low complexity" evidence="10">
    <location>
        <begin position="161"/>
        <end position="171"/>
    </location>
</feature>
<dbReference type="Pfam" id="PF07575">
    <property type="entry name" value="Nucleopor_Nup85"/>
    <property type="match status" value="2"/>
</dbReference>
<dbReference type="OrthoDB" id="5422384at2759"/>
<evidence type="ECO:0000256" key="4">
    <source>
        <dbReference type="ARBA" id="ARBA00022816"/>
    </source>
</evidence>
<keyword evidence="6 9" id="KW-0811">Translocation</keyword>
<evidence type="ECO:0000256" key="6">
    <source>
        <dbReference type="ARBA" id="ARBA00023010"/>
    </source>
</evidence>
<dbReference type="GO" id="GO:0031080">
    <property type="term" value="C:nuclear pore outer ring"/>
    <property type="evidence" value="ECO:0007669"/>
    <property type="project" value="TreeGrafter"/>
</dbReference>
<evidence type="ECO:0000313" key="11">
    <source>
        <dbReference type="EMBL" id="KAF1966631.1"/>
    </source>
</evidence>
<reference evidence="11" key="1">
    <citation type="journal article" date="2020" name="Stud. Mycol.">
        <title>101 Dothideomycetes genomes: a test case for predicting lifestyles and emergence of pathogens.</title>
        <authorList>
            <person name="Haridas S."/>
            <person name="Albert R."/>
            <person name="Binder M."/>
            <person name="Bloem J."/>
            <person name="Labutti K."/>
            <person name="Salamov A."/>
            <person name="Andreopoulos B."/>
            <person name="Baker S."/>
            <person name="Barry K."/>
            <person name="Bills G."/>
            <person name="Bluhm B."/>
            <person name="Cannon C."/>
            <person name="Castanera R."/>
            <person name="Culley D."/>
            <person name="Daum C."/>
            <person name="Ezra D."/>
            <person name="Gonzalez J."/>
            <person name="Henrissat B."/>
            <person name="Kuo A."/>
            <person name="Liang C."/>
            <person name="Lipzen A."/>
            <person name="Lutzoni F."/>
            <person name="Magnuson J."/>
            <person name="Mondo S."/>
            <person name="Nolan M."/>
            <person name="Ohm R."/>
            <person name="Pangilinan J."/>
            <person name="Park H.-J."/>
            <person name="Ramirez L."/>
            <person name="Alfaro M."/>
            <person name="Sun H."/>
            <person name="Tritt A."/>
            <person name="Yoshinaga Y."/>
            <person name="Zwiers L.-H."/>
            <person name="Turgeon B."/>
            <person name="Goodwin S."/>
            <person name="Spatafora J."/>
            <person name="Crous P."/>
            <person name="Grigoriev I."/>
        </authorList>
    </citation>
    <scope>NUCLEOTIDE SEQUENCE</scope>
    <source>
        <strain evidence="11">CBS 107.79</strain>
    </source>
</reference>
<dbReference type="Proteomes" id="UP000800036">
    <property type="component" value="Unassembled WGS sequence"/>
</dbReference>
<evidence type="ECO:0000256" key="7">
    <source>
        <dbReference type="ARBA" id="ARBA00023132"/>
    </source>
</evidence>
<keyword evidence="7 9" id="KW-0906">Nuclear pore complex</keyword>
<feature type="region of interest" description="Disordered" evidence="10">
    <location>
        <begin position="1"/>
        <end position="182"/>
    </location>
</feature>
<dbReference type="GO" id="GO:0006606">
    <property type="term" value="P:protein import into nucleus"/>
    <property type="evidence" value="ECO:0007669"/>
    <property type="project" value="TreeGrafter"/>
</dbReference>
<evidence type="ECO:0000256" key="8">
    <source>
        <dbReference type="ARBA" id="ARBA00023242"/>
    </source>
</evidence>
<name>A0A6A5UNX2_9PLEO</name>
<dbReference type="GO" id="GO:0006406">
    <property type="term" value="P:mRNA export from nucleus"/>
    <property type="evidence" value="ECO:0007669"/>
    <property type="project" value="TreeGrafter"/>
</dbReference>
<gene>
    <name evidence="11" type="ORF">BU23DRAFT_517671</name>
</gene>
<evidence type="ECO:0000256" key="3">
    <source>
        <dbReference type="ARBA" id="ARBA00022448"/>
    </source>
</evidence>
<dbReference type="AlphaFoldDB" id="A0A6A5UNX2"/>
<dbReference type="GO" id="GO:0045893">
    <property type="term" value="P:positive regulation of DNA-templated transcription"/>
    <property type="evidence" value="ECO:0007669"/>
    <property type="project" value="TreeGrafter"/>
</dbReference>
<accession>A0A6A5UNX2</accession>
<keyword evidence="8 9" id="KW-0539">Nucleus</keyword>
<evidence type="ECO:0000256" key="10">
    <source>
        <dbReference type="SAM" id="MobiDB-lite"/>
    </source>
</evidence>
<evidence type="ECO:0000313" key="12">
    <source>
        <dbReference type="Proteomes" id="UP000800036"/>
    </source>
</evidence>
<dbReference type="GO" id="GO:0031965">
    <property type="term" value="C:nuclear membrane"/>
    <property type="evidence" value="ECO:0007669"/>
    <property type="project" value="UniProtKB-UniRule"/>
</dbReference>
<organism evidence="11 12">
    <name type="scientific">Bimuria novae-zelandiae CBS 107.79</name>
    <dbReference type="NCBI Taxonomy" id="1447943"/>
    <lineage>
        <taxon>Eukaryota</taxon>
        <taxon>Fungi</taxon>
        <taxon>Dikarya</taxon>
        <taxon>Ascomycota</taxon>
        <taxon>Pezizomycotina</taxon>
        <taxon>Dothideomycetes</taxon>
        <taxon>Pleosporomycetidae</taxon>
        <taxon>Pleosporales</taxon>
        <taxon>Massarineae</taxon>
        <taxon>Didymosphaeriaceae</taxon>
        <taxon>Bimuria</taxon>
    </lineage>
</organism>